<name>A0AAD5JS79_9FUNG</name>
<reference evidence="1" key="1">
    <citation type="journal article" date="2022" name="IScience">
        <title>Evolution of zygomycete secretomes and the origins of terrestrial fungal ecologies.</title>
        <authorList>
            <person name="Chang Y."/>
            <person name="Wang Y."/>
            <person name="Mondo S."/>
            <person name="Ahrendt S."/>
            <person name="Andreopoulos W."/>
            <person name="Barry K."/>
            <person name="Beard J."/>
            <person name="Benny G.L."/>
            <person name="Blankenship S."/>
            <person name="Bonito G."/>
            <person name="Cuomo C."/>
            <person name="Desiro A."/>
            <person name="Gervers K.A."/>
            <person name="Hundley H."/>
            <person name="Kuo A."/>
            <person name="LaButti K."/>
            <person name="Lang B.F."/>
            <person name="Lipzen A."/>
            <person name="O'Donnell K."/>
            <person name="Pangilinan J."/>
            <person name="Reynolds N."/>
            <person name="Sandor L."/>
            <person name="Smith M.E."/>
            <person name="Tsang A."/>
            <person name="Grigoriev I.V."/>
            <person name="Stajich J.E."/>
            <person name="Spatafora J.W."/>
        </authorList>
    </citation>
    <scope>NUCLEOTIDE SEQUENCE</scope>
    <source>
        <strain evidence="1">RSA 2281</strain>
    </source>
</reference>
<gene>
    <name evidence="1" type="ORF">BDA99DRAFT_563704</name>
</gene>
<reference evidence="1" key="2">
    <citation type="submission" date="2023-02" db="EMBL/GenBank/DDBJ databases">
        <authorList>
            <consortium name="DOE Joint Genome Institute"/>
            <person name="Mondo S.J."/>
            <person name="Chang Y."/>
            <person name="Wang Y."/>
            <person name="Ahrendt S."/>
            <person name="Andreopoulos W."/>
            <person name="Barry K."/>
            <person name="Beard J."/>
            <person name="Benny G.L."/>
            <person name="Blankenship S."/>
            <person name="Bonito G."/>
            <person name="Cuomo C."/>
            <person name="Desiro A."/>
            <person name="Gervers K.A."/>
            <person name="Hundley H."/>
            <person name="Kuo A."/>
            <person name="LaButti K."/>
            <person name="Lang B.F."/>
            <person name="Lipzen A."/>
            <person name="O'Donnell K."/>
            <person name="Pangilinan J."/>
            <person name="Reynolds N."/>
            <person name="Sandor L."/>
            <person name="Smith M.W."/>
            <person name="Tsang A."/>
            <person name="Grigoriev I.V."/>
            <person name="Stajich J.E."/>
            <person name="Spatafora J.W."/>
        </authorList>
    </citation>
    <scope>NUCLEOTIDE SEQUENCE</scope>
    <source>
        <strain evidence="1">RSA 2281</strain>
    </source>
</reference>
<proteinExistence type="predicted"/>
<dbReference type="Proteomes" id="UP001209540">
    <property type="component" value="Unassembled WGS sequence"/>
</dbReference>
<organism evidence="1 2">
    <name type="scientific">Phascolomyces articulosus</name>
    <dbReference type="NCBI Taxonomy" id="60185"/>
    <lineage>
        <taxon>Eukaryota</taxon>
        <taxon>Fungi</taxon>
        <taxon>Fungi incertae sedis</taxon>
        <taxon>Mucoromycota</taxon>
        <taxon>Mucoromycotina</taxon>
        <taxon>Mucoromycetes</taxon>
        <taxon>Mucorales</taxon>
        <taxon>Lichtheimiaceae</taxon>
        <taxon>Phascolomyces</taxon>
    </lineage>
</organism>
<keyword evidence="2" id="KW-1185">Reference proteome</keyword>
<evidence type="ECO:0000313" key="1">
    <source>
        <dbReference type="EMBL" id="KAI9251429.1"/>
    </source>
</evidence>
<evidence type="ECO:0000313" key="2">
    <source>
        <dbReference type="Proteomes" id="UP001209540"/>
    </source>
</evidence>
<dbReference type="AlphaFoldDB" id="A0AAD5JS79"/>
<comment type="caution">
    <text evidence="1">The sequence shown here is derived from an EMBL/GenBank/DDBJ whole genome shotgun (WGS) entry which is preliminary data.</text>
</comment>
<sequence length="103" mass="10997">MSSQICVFCFQPLSHLPGIVIKDGIKVKKCSHGALVCDNVNCPAVLVGYTTFNRDAVGATASLTTTTTTTSYIELDQIYRSVSPSSTFLHGAGQTSMDFFVAL</sequence>
<dbReference type="EMBL" id="JAIXMP010000030">
    <property type="protein sequence ID" value="KAI9251429.1"/>
    <property type="molecule type" value="Genomic_DNA"/>
</dbReference>
<accession>A0AAD5JS79</accession>
<protein>
    <submittedName>
        <fullName evidence="1">Uncharacterized protein</fullName>
    </submittedName>
</protein>